<protein>
    <recommendedName>
        <fullName evidence="2">FHA domain-containing protein</fullName>
    </recommendedName>
</protein>
<dbReference type="Gene3D" id="2.60.200.20">
    <property type="match status" value="1"/>
</dbReference>
<dbReference type="InterPro" id="IPR000253">
    <property type="entry name" value="FHA_dom"/>
</dbReference>
<dbReference type="AlphaFoldDB" id="A0ABD3GZ79"/>
<dbReference type="EMBL" id="JBJQOH010000006">
    <property type="protein sequence ID" value="KAL3684555.1"/>
    <property type="molecule type" value="Genomic_DNA"/>
</dbReference>
<dbReference type="SUPFAM" id="SSF49879">
    <property type="entry name" value="SMAD/FHA domain"/>
    <property type="match status" value="1"/>
</dbReference>
<accession>A0ABD3GZ79</accession>
<organism evidence="3 4">
    <name type="scientific">Riccia sorocarpa</name>
    <dbReference type="NCBI Taxonomy" id="122646"/>
    <lineage>
        <taxon>Eukaryota</taxon>
        <taxon>Viridiplantae</taxon>
        <taxon>Streptophyta</taxon>
        <taxon>Embryophyta</taxon>
        <taxon>Marchantiophyta</taxon>
        <taxon>Marchantiopsida</taxon>
        <taxon>Marchantiidae</taxon>
        <taxon>Marchantiales</taxon>
        <taxon>Ricciaceae</taxon>
        <taxon>Riccia</taxon>
    </lineage>
</organism>
<reference evidence="3 4" key="1">
    <citation type="submission" date="2024-09" db="EMBL/GenBank/DDBJ databases">
        <title>Chromosome-scale assembly of Riccia sorocarpa.</title>
        <authorList>
            <person name="Paukszto L."/>
        </authorList>
    </citation>
    <scope>NUCLEOTIDE SEQUENCE [LARGE SCALE GENOMIC DNA]</scope>
    <source>
        <strain evidence="3">LP-2024</strain>
        <tissue evidence="3">Aerial parts of the thallus</tissue>
    </source>
</reference>
<dbReference type="Pfam" id="PF13325">
    <property type="entry name" value="MCRS_N"/>
    <property type="match status" value="1"/>
</dbReference>
<feature type="domain" description="FHA" evidence="2">
    <location>
        <begin position="1046"/>
        <end position="1102"/>
    </location>
</feature>
<evidence type="ECO:0000313" key="3">
    <source>
        <dbReference type="EMBL" id="KAL3684555.1"/>
    </source>
</evidence>
<gene>
    <name evidence="3" type="ORF">R1sor_002577</name>
</gene>
<feature type="region of interest" description="Disordered" evidence="1">
    <location>
        <begin position="86"/>
        <end position="114"/>
    </location>
</feature>
<dbReference type="InterPro" id="IPR025999">
    <property type="entry name" value="MCRS_N"/>
</dbReference>
<evidence type="ECO:0000313" key="4">
    <source>
        <dbReference type="Proteomes" id="UP001633002"/>
    </source>
</evidence>
<feature type="compositionally biased region" description="Basic and acidic residues" evidence="1">
    <location>
        <begin position="239"/>
        <end position="249"/>
    </location>
</feature>
<dbReference type="PANTHER" id="PTHR13233:SF0">
    <property type="entry name" value="MICROSPHERULE PROTEIN 1"/>
    <property type="match status" value="1"/>
</dbReference>
<feature type="compositionally biased region" description="Pro residues" evidence="1">
    <location>
        <begin position="723"/>
        <end position="733"/>
    </location>
</feature>
<keyword evidence="4" id="KW-1185">Reference proteome</keyword>
<evidence type="ECO:0000256" key="1">
    <source>
        <dbReference type="SAM" id="MobiDB-lite"/>
    </source>
</evidence>
<feature type="region of interest" description="Disordered" evidence="1">
    <location>
        <begin position="692"/>
        <end position="737"/>
    </location>
</feature>
<dbReference type="InterPro" id="IPR037912">
    <property type="entry name" value="MCRS1"/>
</dbReference>
<proteinExistence type="predicted"/>
<dbReference type="Proteomes" id="UP001633002">
    <property type="component" value="Unassembled WGS sequence"/>
</dbReference>
<sequence length="1143" mass="123738">MEGKEADLVDPFFDSEEDESVDMEMVREAMKHVPLPDIDYPEHEDPFSSDPSAVEPLAASSVAAARDRIPVQGLVKRKAGLAKKEPVKRKIGGTTGRAPKRLKVEAQSTDHHTRTKLTPKQTVKAENLVGSVRSAQAKVAAEVAPNVFTGGIVAETGPRPDFSLWTVDDDLLLKNAMEAGAAMEALGKGAMRFSRRFTLRELRERWRALLYDPEIAAQAAARMVEAELATTKSEGPKNINEHKTPQELARKRRANSIRTLYYKKRKKAPAEAVRPGSTNGSLNGEDVPFLGLGTTADGAGEHASKHLFAPLDFMAMGLMGKNLLDSIPPKETMSLDFDDQSFSQMFSLLASGGVRAVIGANAGMNMESLKQDPGVLLDDVHGRANMATVTGEIFEPATASGVDISSAQNGQLSGAAPEPHLLEGMIVDSCPGMNPLACESDEEATITIADIEMDARLQASADCSEMGSVGAGTNLHFDTSNGSTLNRAGGYDIHVGLQMDATSLNEALVDQSGGVYAPAYREPLSTAVSSITSGSHHTPVDPALDGMEHLKSSMEADVAGERSLVTVIDHRDGTPSDLSILPPLMRVEGSVQPLTDTTRQQEDGPWAVIDGHGDVQLEDLGKLEDVAERCCECGRLFSSTGDHDDSEEDLMHNEQSYLAGGQDNLLPSVLTGESCTLDLDFTHEEDTDLGHRAVSRPGGFENPLCSINTEDTDDVPDLDDVLPYPPSPSPPDSPSEEEYLAMLESPLANAGPEGDADAVEAEEVGEQLADEYKYVGVDATNIAHENNYETFYDPMHDPVKQGSFVDTSGGIMVIGQGLKLERDGQVPATHYITAVESRNADPMSCQVSNVHTGSVPGQCLPCPTMAANLHHSSLQEALDGSLQPTSSAKAPEFQITTCYISQCPPNLTSSQMEMLSTDGEPGHIVLEDPAVGILPPGIPSLDPDERNRESLKVAFELPEEVFESDEELVRFSDIEAMVLDMDLDPVADDDFSARAESRRTYRRHGKAFLRLEQAASAAMQRSLNARDALAVLYGRHFKYYITQPEVVMGRATSDNAVDIDLGKEGRANKVSRQQANIKLKDDGVFYLRNLGRRGITVNNKTVETGQRAILGSNCLLEVGGMRFIFEFNRKLVKEHIERRHQQQ</sequence>
<evidence type="ECO:0000259" key="2">
    <source>
        <dbReference type="PROSITE" id="PS50006"/>
    </source>
</evidence>
<feature type="compositionally biased region" description="Basic and acidic residues" evidence="1">
    <location>
        <begin position="102"/>
        <end position="112"/>
    </location>
</feature>
<dbReference type="CDD" id="cd22687">
    <property type="entry name" value="FHA_MCRS1"/>
    <property type="match status" value="1"/>
</dbReference>
<dbReference type="PANTHER" id="PTHR13233">
    <property type="entry name" value="MICROSPHERULE PROTEIN 1"/>
    <property type="match status" value="1"/>
</dbReference>
<feature type="region of interest" description="Disordered" evidence="1">
    <location>
        <begin position="229"/>
        <end position="250"/>
    </location>
</feature>
<feature type="region of interest" description="Disordered" evidence="1">
    <location>
        <begin position="1"/>
        <end position="20"/>
    </location>
</feature>
<dbReference type="SMART" id="SM00240">
    <property type="entry name" value="FHA"/>
    <property type="match status" value="1"/>
</dbReference>
<dbReference type="Pfam" id="PF00498">
    <property type="entry name" value="FHA"/>
    <property type="match status" value="1"/>
</dbReference>
<comment type="caution">
    <text evidence="3">The sequence shown here is derived from an EMBL/GenBank/DDBJ whole genome shotgun (WGS) entry which is preliminary data.</text>
</comment>
<feature type="compositionally biased region" description="Acidic residues" evidence="1">
    <location>
        <begin position="710"/>
        <end position="720"/>
    </location>
</feature>
<dbReference type="InterPro" id="IPR008984">
    <property type="entry name" value="SMAD_FHA_dom_sf"/>
</dbReference>
<name>A0ABD3GZ79_9MARC</name>
<dbReference type="PROSITE" id="PS50006">
    <property type="entry name" value="FHA_DOMAIN"/>
    <property type="match status" value="1"/>
</dbReference>